<dbReference type="InterPro" id="IPR041492">
    <property type="entry name" value="HAD_2"/>
</dbReference>
<dbReference type="OrthoDB" id="9776368at2"/>
<dbReference type="Gene3D" id="1.10.150.240">
    <property type="entry name" value="Putative phosphatase, domain 2"/>
    <property type="match status" value="1"/>
</dbReference>
<dbReference type="EMBL" id="VRSW01000006">
    <property type="protein sequence ID" value="TXK02745.1"/>
    <property type="molecule type" value="Genomic_DNA"/>
</dbReference>
<dbReference type="SFLD" id="SFLDG01129">
    <property type="entry name" value="C1.5:_HAD__Beta-PGM__Phosphata"/>
    <property type="match status" value="1"/>
</dbReference>
<dbReference type="PANTHER" id="PTHR43434">
    <property type="entry name" value="PHOSPHOGLYCOLATE PHOSPHATASE"/>
    <property type="match status" value="1"/>
</dbReference>
<name>A0A5C8HMU8_9MICO</name>
<dbReference type="GO" id="GO:0016787">
    <property type="term" value="F:hydrolase activity"/>
    <property type="evidence" value="ECO:0007669"/>
    <property type="project" value="UniProtKB-KW"/>
</dbReference>
<dbReference type="Gene3D" id="3.40.50.1000">
    <property type="entry name" value="HAD superfamily/HAD-like"/>
    <property type="match status" value="1"/>
</dbReference>
<sequence length="223" mass="23844">MSGASQWSCILWDMDGTIVDASEGILQRLQVTFDHLGKPAPTHDDLIKWIGPPMQESFQHNANLTPEEALRTVEFYRSLHDYDDLAAGVRIYPGVAELINEVAAAGVAQAIASSKPEAQVVPLAEHFGISPDFVAMVGGSDDGVTRVSKADVVREALRRLAEAGVDTSRPVLIGDRRHDIEGGAECGVPVIHVTWGFSYPGEGDGAIATATTTAELRDLILTA</sequence>
<dbReference type="PANTHER" id="PTHR43434:SF20">
    <property type="entry name" value="5'-NUCLEOTIDASE"/>
    <property type="match status" value="1"/>
</dbReference>
<comment type="caution">
    <text evidence="1">The sequence shown here is derived from an EMBL/GenBank/DDBJ whole genome shotgun (WGS) entry which is preliminary data.</text>
</comment>
<dbReference type="SUPFAM" id="SSF56784">
    <property type="entry name" value="HAD-like"/>
    <property type="match status" value="1"/>
</dbReference>
<dbReference type="GO" id="GO:0004713">
    <property type="term" value="F:protein tyrosine kinase activity"/>
    <property type="evidence" value="ECO:0007669"/>
    <property type="project" value="TreeGrafter"/>
</dbReference>
<organism evidence="1 2">
    <name type="scientific">Microbacterium mitrae</name>
    <dbReference type="NCBI Taxonomy" id="664640"/>
    <lineage>
        <taxon>Bacteria</taxon>
        <taxon>Bacillati</taxon>
        <taxon>Actinomycetota</taxon>
        <taxon>Actinomycetes</taxon>
        <taxon>Micrococcales</taxon>
        <taxon>Microbacteriaceae</taxon>
        <taxon>Microbacterium</taxon>
    </lineage>
</organism>
<keyword evidence="2" id="KW-1185">Reference proteome</keyword>
<dbReference type="InterPro" id="IPR023214">
    <property type="entry name" value="HAD_sf"/>
</dbReference>
<protein>
    <submittedName>
        <fullName evidence="1">HAD hydrolase-like protein</fullName>
    </submittedName>
</protein>
<dbReference type="GO" id="GO:0005829">
    <property type="term" value="C:cytosol"/>
    <property type="evidence" value="ECO:0007669"/>
    <property type="project" value="TreeGrafter"/>
</dbReference>
<evidence type="ECO:0000313" key="2">
    <source>
        <dbReference type="Proteomes" id="UP000321196"/>
    </source>
</evidence>
<reference evidence="1 2" key="1">
    <citation type="submission" date="2019-08" db="EMBL/GenBank/DDBJ databases">
        <authorList>
            <person name="Dong K."/>
        </authorList>
    </citation>
    <scope>NUCLEOTIDE SEQUENCE [LARGE SCALE GENOMIC DNA]</scope>
    <source>
        <strain evidence="1 2">M4-8</strain>
    </source>
</reference>
<accession>A0A5C8HMU8</accession>
<proteinExistence type="predicted"/>
<dbReference type="SFLD" id="SFLDS00003">
    <property type="entry name" value="Haloacid_Dehalogenase"/>
    <property type="match status" value="1"/>
</dbReference>
<evidence type="ECO:0000313" key="1">
    <source>
        <dbReference type="EMBL" id="TXK02745.1"/>
    </source>
</evidence>
<gene>
    <name evidence="1" type="ORF">FVP60_12780</name>
</gene>
<dbReference type="AlphaFoldDB" id="A0A5C8HMU8"/>
<dbReference type="InterPro" id="IPR050155">
    <property type="entry name" value="HAD-like_hydrolase_sf"/>
</dbReference>
<dbReference type="RefSeq" id="WP_147826679.1">
    <property type="nucleotide sequence ID" value="NZ_BAAARG010000005.1"/>
</dbReference>
<dbReference type="InterPro" id="IPR023198">
    <property type="entry name" value="PGP-like_dom2"/>
</dbReference>
<dbReference type="Pfam" id="PF13419">
    <property type="entry name" value="HAD_2"/>
    <property type="match status" value="1"/>
</dbReference>
<dbReference type="Proteomes" id="UP000321196">
    <property type="component" value="Unassembled WGS sequence"/>
</dbReference>
<keyword evidence="1" id="KW-0378">Hydrolase</keyword>
<dbReference type="InterPro" id="IPR036412">
    <property type="entry name" value="HAD-like_sf"/>
</dbReference>